<dbReference type="STRING" id="280871.TL10_17850"/>
<dbReference type="Gene3D" id="1.10.357.10">
    <property type="entry name" value="Tetracycline Repressor, domain 2"/>
    <property type="match status" value="1"/>
</dbReference>
<dbReference type="PROSITE" id="PS50977">
    <property type="entry name" value="HTH_TETR_2"/>
    <property type="match status" value="1"/>
</dbReference>
<evidence type="ECO:0000256" key="2">
    <source>
        <dbReference type="PROSITE-ProRule" id="PRU00335"/>
    </source>
</evidence>
<keyword evidence="5" id="KW-1185">Reference proteome</keyword>
<dbReference type="AlphaFoldDB" id="A0A0D1L3U8"/>
<proteinExistence type="predicted"/>
<accession>A0A0D1L3U8</accession>
<dbReference type="PANTHER" id="PTHR30055">
    <property type="entry name" value="HTH-TYPE TRANSCRIPTIONAL REGULATOR RUTR"/>
    <property type="match status" value="1"/>
</dbReference>
<comment type="caution">
    <text evidence="4">The sequence shown here is derived from an EMBL/GenBank/DDBJ whole genome shotgun (WGS) entry which is preliminary data.</text>
</comment>
<dbReference type="GO" id="GO:0000976">
    <property type="term" value="F:transcription cis-regulatory region binding"/>
    <property type="evidence" value="ECO:0007669"/>
    <property type="project" value="TreeGrafter"/>
</dbReference>
<dbReference type="SUPFAM" id="SSF48498">
    <property type="entry name" value="Tetracyclin repressor-like, C-terminal domain"/>
    <property type="match status" value="1"/>
</dbReference>
<protein>
    <submittedName>
        <fullName evidence="4">TetR family transcriptional regulator</fullName>
    </submittedName>
</protein>
<evidence type="ECO:0000313" key="4">
    <source>
        <dbReference type="EMBL" id="KIU15565.1"/>
    </source>
</evidence>
<sequence>MTRATAKPSLREAKRLETRQRVLDAAVTEFKRAGMADADVGAIIRAAGVAHGTFYFHFPTKEHVLFELERQAEESAGNELAKFLQTPHTLEAALNEVVRVIVAVEQRLGRLLFKDVLALHFSSNRPLDDEWTDHRVIVLVVQEIERARQAGEADADVDPFHSAVYFLLSLYALLTTSRGADQIRTALLDNFVNTALRGIAAR</sequence>
<dbReference type="PRINTS" id="PR00455">
    <property type="entry name" value="HTHTETR"/>
</dbReference>
<gene>
    <name evidence="4" type="ORF">TL10_17850</name>
</gene>
<feature type="DNA-binding region" description="H-T-H motif" evidence="2">
    <location>
        <begin position="39"/>
        <end position="58"/>
    </location>
</feature>
<dbReference type="PATRIC" id="fig|280871.6.peg.3694"/>
<dbReference type="SUPFAM" id="SSF46689">
    <property type="entry name" value="Homeodomain-like"/>
    <property type="match status" value="1"/>
</dbReference>
<dbReference type="Proteomes" id="UP000032221">
    <property type="component" value="Unassembled WGS sequence"/>
</dbReference>
<reference evidence="4 5" key="1">
    <citation type="submission" date="2015-01" db="EMBL/GenBank/DDBJ databases">
        <title>Genome sequence of Mycobacterium llatzerense and Mycobacterium immunogenum recovered from brain abscess.</title>
        <authorList>
            <person name="Greninger A.L."/>
            <person name="Langelier C."/>
            <person name="Cunningham G."/>
            <person name="Chiu C.Y."/>
            <person name="Miller S."/>
        </authorList>
    </citation>
    <scope>NUCLEOTIDE SEQUENCE [LARGE SCALE GENOMIC DNA]</scope>
    <source>
        <strain evidence="4 5">CLUC14</strain>
    </source>
</reference>
<dbReference type="InterPro" id="IPR009057">
    <property type="entry name" value="Homeodomain-like_sf"/>
</dbReference>
<organism evidence="4 5">
    <name type="scientific">Mycolicibacterium llatzerense</name>
    <dbReference type="NCBI Taxonomy" id="280871"/>
    <lineage>
        <taxon>Bacteria</taxon>
        <taxon>Bacillati</taxon>
        <taxon>Actinomycetota</taxon>
        <taxon>Actinomycetes</taxon>
        <taxon>Mycobacteriales</taxon>
        <taxon>Mycobacteriaceae</taxon>
        <taxon>Mycolicibacterium</taxon>
    </lineage>
</organism>
<evidence type="ECO:0000256" key="1">
    <source>
        <dbReference type="ARBA" id="ARBA00023125"/>
    </source>
</evidence>
<dbReference type="PANTHER" id="PTHR30055:SF226">
    <property type="entry name" value="HTH-TYPE TRANSCRIPTIONAL REGULATOR PKSA"/>
    <property type="match status" value="1"/>
</dbReference>
<dbReference type="GO" id="GO:0003700">
    <property type="term" value="F:DNA-binding transcription factor activity"/>
    <property type="evidence" value="ECO:0007669"/>
    <property type="project" value="TreeGrafter"/>
</dbReference>
<dbReference type="EMBL" id="JXST01000025">
    <property type="protein sequence ID" value="KIU15565.1"/>
    <property type="molecule type" value="Genomic_DNA"/>
</dbReference>
<dbReference type="InterPro" id="IPR036271">
    <property type="entry name" value="Tet_transcr_reg_TetR-rel_C_sf"/>
</dbReference>
<keyword evidence="1 2" id="KW-0238">DNA-binding</keyword>
<dbReference type="InterPro" id="IPR050109">
    <property type="entry name" value="HTH-type_TetR-like_transc_reg"/>
</dbReference>
<dbReference type="RefSeq" id="WP_043397694.1">
    <property type="nucleotide sequence ID" value="NZ_JXST01000025.1"/>
</dbReference>
<evidence type="ECO:0000259" key="3">
    <source>
        <dbReference type="PROSITE" id="PS50977"/>
    </source>
</evidence>
<name>A0A0D1L3U8_9MYCO</name>
<dbReference type="InterPro" id="IPR001647">
    <property type="entry name" value="HTH_TetR"/>
</dbReference>
<feature type="domain" description="HTH tetR-type" evidence="3">
    <location>
        <begin position="16"/>
        <end position="76"/>
    </location>
</feature>
<evidence type="ECO:0000313" key="5">
    <source>
        <dbReference type="Proteomes" id="UP000032221"/>
    </source>
</evidence>
<dbReference type="OrthoDB" id="4544397at2"/>
<dbReference type="Pfam" id="PF00440">
    <property type="entry name" value="TetR_N"/>
    <property type="match status" value="1"/>
</dbReference>